<keyword evidence="2" id="KW-0378">Hydrolase</keyword>
<dbReference type="AlphaFoldDB" id="A0A7Z7N3C2"/>
<sequence>MNPFDPFASAHHALWSLFACGPVGLAARYFIDPQASDGRCDPKAGSHRITHEPEPLPSGGASVQVRTGALRVKSAILKTGSPQWLSCRFEHAGETRHFKLYVPGCYNGQPLPLIVMLHGAQQDPDNFATGTRMNATAEEEGYIVVYPAQSASANPIRCWNWFRPGDQTRDSGECAMIAALTRDVMTMCKVDEGRVFVAGMSAGGAMAVNLAVTHSDLYAAAAIHSGVAFGVATEPMSALCAMNDGMGKVRLRERSNSGLCPRAVPMIVFHGDADDTVHPRNSDQIVAMRALLLGDPNRAPSPASTRVDREESGHAYTRHIFHDDRCVAIGEQWLVHGLGHAWSGGHPGGTHTDSRGPNATREIVRFFEQFAIDSRTVE</sequence>
<dbReference type="InterPro" id="IPR029058">
    <property type="entry name" value="AB_hydrolase_fold"/>
</dbReference>
<dbReference type="RefSeq" id="WP_062641553.1">
    <property type="nucleotide sequence ID" value="NZ_FCOG02000112.1"/>
</dbReference>
<evidence type="ECO:0000256" key="3">
    <source>
        <dbReference type="SAM" id="MobiDB-lite"/>
    </source>
</evidence>
<evidence type="ECO:0000256" key="1">
    <source>
        <dbReference type="ARBA" id="ARBA00022729"/>
    </source>
</evidence>
<feature type="compositionally biased region" description="Basic and acidic residues" evidence="3">
    <location>
        <begin position="41"/>
        <end position="54"/>
    </location>
</feature>
<proteinExistence type="predicted"/>
<dbReference type="Gene3D" id="3.40.50.1820">
    <property type="entry name" value="alpha/beta hydrolase"/>
    <property type="match status" value="1"/>
</dbReference>
<dbReference type="InterPro" id="IPR050955">
    <property type="entry name" value="Plant_Biomass_Hydrol_Est"/>
</dbReference>
<dbReference type="SUPFAM" id="SSF53474">
    <property type="entry name" value="alpha/beta-Hydrolases"/>
    <property type="match status" value="1"/>
</dbReference>
<reference evidence="4 5" key="1">
    <citation type="submission" date="2017-09" db="EMBL/GenBank/DDBJ databases">
        <authorList>
            <person name="Varghese N."/>
            <person name="Submissions S."/>
        </authorList>
    </citation>
    <scope>NUCLEOTIDE SEQUENCE [LARGE SCALE GENOMIC DNA]</scope>
    <source>
        <strain evidence="4 5">OK806</strain>
    </source>
</reference>
<dbReference type="OrthoDB" id="9767239at2"/>
<dbReference type="Pfam" id="PF10503">
    <property type="entry name" value="Esterase_PHB"/>
    <property type="match status" value="1"/>
</dbReference>
<comment type="caution">
    <text evidence="4">The sequence shown here is derived from an EMBL/GenBank/DDBJ whole genome shotgun (WGS) entry which is preliminary data.</text>
</comment>
<organism evidence="4 5">
    <name type="scientific">Caballeronia arationis</name>
    <dbReference type="NCBI Taxonomy" id="1777142"/>
    <lineage>
        <taxon>Bacteria</taxon>
        <taxon>Pseudomonadati</taxon>
        <taxon>Pseudomonadota</taxon>
        <taxon>Betaproteobacteria</taxon>
        <taxon>Burkholderiales</taxon>
        <taxon>Burkholderiaceae</taxon>
        <taxon>Caballeronia</taxon>
    </lineage>
</organism>
<dbReference type="InterPro" id="IPR010126">
    <property type="entry name" value="Esterase_phb"/>
</dbReference>
<dbReference type="GO" id="GO:0016787">
    <property type="term" value="F:hydrolase activity"/>
    <property type="evidence" value="ECO:0007669"/>
    <property type="project" value="UniProtKB-KW"/>
</dbReference>
<dbReference type="Proteomes" id="UP000219522">
    <property type="component" value="Unassembled WGS sequence"/>
</dbReference>
<protein>
    <submittedName>
        <fullName evidence="4">Esterase, PHB depolymerase family</fullName>
    </submittedName>
</protein>
<dbReference type="NCBIfam" id="TIGR01840">
    <property type="entry name" value="esterase_phb"/>
    <property type="match status" value="1"/>
</dbReference>
<name>A0A7Z7N3C2_9BURK</name>
<accession>A0A7Z7N3C2</accession>
<evidence type="ECO:0000256" key="2">
    <source>
        <dbReference type="ARBA" id="ARBA00022801"/>
    </source>
</evidence>
<dbReference type="GO" id="GO:0005576">
    <property type="term" value="C:extracellular region"/>
    <property type="evidence" value="ECO:0007669"/>
    <property type="project" value="InterPro"/>
</dbReference>
<dbReference type="PANTHER" id="PTHR43037:SF1">
    <property type="entry name" value="BLL1128 PROTEIN"/>
    <property type="match status" value="1"/>
</dbReference>
<evidence type="ECO:0000313" key="5">
    <source>
        <dbReference type="Proteomes" id="UP000219522"/>
    </source>
</evidence>
<keyword evidence="5" id="KW-1185">Reference proteome</keyword>
<feature type="region of interest" description="Disordered" evidence="3">
    <location>
        <begin position="41"/>
        <end position="62"/>
    </location>
</feature>
<evidence type="ECO:0000313" key="4">
    <source>
        <dbReference type="EMBL" id="SOE66728.1"/>
    </source>
</evidence>
<dbReference type="EMBL" id="OCSU01000001">
    <property type="protein sequence ID" value="SOE66728.1"/>
    <property type="molecule type" value="Genomic_DNA"/>
</dbReference>
<dbReference type="PANTHER" id="PTHR43037">
    <property type="entry name" value="UNNAMED PRODUCT-RELATED"/>
    <property type="match status" value="1"/>
</dbReference>
<gene>
    <name evidence="4" type="ORF">SAMN05446927_3129</name>
</gene>
<keyword evidence="1" id="KW-0732">Signal</keyword>